<dbReference type="Proteomes" id="UP000321062">
    <property type="component" value="Chromosome"/>
</dbReference>
<evidence type="ECO:0000313" key="3">
    <source>
        <dbReference type="EMBL" id="QEE19262.1"/>
    </source>
</evidence>
<feature type="domain" description="DUF58" evidence="2">
    <location>
        <begin position="43"/>
        <end position="250"/>
    </location>
</feature>
<evidence type="ECO:0000259" key="2">
    <source>
        <dbReference type="Pfam" id="PF01882"/>
    </source>
</evidence>
<dbReference type="KEGG" id="yti:FNA67_03345"/>
<proteinExistence type="predicted"/>
<organism evidence="3 4">
    <name type="scientific">Paradevosia tibetensis</name>
    <dbReference type="NCBI Taxonomy" id="1447062"/>
    <lineage>
        <taxon>Bacteria</taxon>
        <taxon>Pseudomonadati</taxon>
        <taxon>Pseudomonadota</taxon>
        <taxon>Alphaproteobacteria</taxon>
        <taxon>Hyphomicrobiales</taxon>
        <taxon>Devosiaceae</taxon>
        <taxon>Paradevosia</taxon>
    </lineage>
</organism>
<dbReference type="AlphaFoldDB" id="A0A5B9DK73"/>
<dbReference type="SUPFAM" id="SSF53300">
    <property type="entry name" value="vWA-like"/>
    <property type="match status" value="1"/>
</dbReference>
<keyword evidence="4" id="KW-1185">Reference proteome</keyword>
<dbReference type="PANTHER" id="PTHR33608">
    <property type="entry name" value="BLL2464 PROTEIN"/>
    <property type="match status" value="1"/>
</dbReference>
<evidence type="ECO:0000256" key="1">
    <source>
        <dbReference type="SAM" id="MobiDB-lite"/>
    </source>
</evidence>
<reference evidence="3 4" key="1">
    <citation type="journal article" date="2015" name="Int. J. Syst. Evol. Microbiol.">
        <title>Youhaiella tibetensis gen. nov., sp. nov., isolated from subsurface sediment.</title>
        <authorList>
            <person name="Wang Y.X."/>
            <person name="Huang F.Q."/>
            <person name="Nogi Y."/>
            <person name="Pang S.J."/>
            <person name="Wang P.K."/>
            <person name="Lv J."/>
        </authorList>
    </citation>
    <scope>NUCLEOTIDE SEQUENCE [LARGE SCALE GENOMIC DNA]</scope>
    <source>
        <strain evidence="4">fig4</strain>
    </source>
</reference>
<protein>
    <submittedName>
        <fullName evidence="3">DUF58 domain-containing protein</fullName>
    </submittedName>
</protein>
<feature type="region of interest" description="Disordered" evidence="1">
    <location>
        <begin position="11"/>
        <end position="40"/>
    </location>
</feature>
<dbReference type="OrthoDB" id="9776116at2"/>
<evidence type="ECO:0000313" key="4">
    <source>
        <dbReference type="Proteomes" id="UP000321062"/>
    </source>
</evidence>
<dbReference type="Pfam" id="PF01882">
    <property type="entry name" value="DUF58"/>
    <property type="match status" value="1"/>
</dbReference>
<sequence>MTPSPALLQELSRSRLRLGGSTAPAGTGERRSRQKGPGMEFADYRPYEAGDDFRYLDAAVFARRGEHHVRQYEVHRPARVTILIDGSASMAFGEPEKFAFATTLASLMAFAGLAGGDGVQMAVWSAGRLHISPRVSGVGRAATLFEWLARQKPSGGGFARGLRQVLGSAQGGLIIALSDWMGEAAPANALSRPAGVELLAIAVGAPQEEDPEFNGQSEVRLRDGESGIEFDFTADRAAIGEYKTLYRQWREDLRSRFLRAGCRFLVQRSDLDIDRAVRTEWRVQGILE</sequence>
<dbReference type="RefSeq" id="WP_147655072.1">
    <property type="nucleotide sequence ID" value="NZ_BMFM01000001.1"/>
</dbReference>
<name>A0A5B9DK73_9HYPH</name>
<accession>A0A5B9DK73</accession>
<dbReference type="EMBL" id="CP041690">
    <property type="protein sequence ID" value="QEE19262.1"/>
    <property type="molecule type" value="Genomic_DNA"/>
</dbReference>
<dbReference type="InterPro" id="IPR036465">
    <property type="entry name" value="vWFA_dom_sf"/>
</dbReference>
<dbReference type="InterPro" id="IPR002881">
    <property type="entry name" value="DUF58"/>
</dbReference>
<dbReference type="PANTHER" id="PTHR33608:SF7">
    <property type="entry name" value="DUF58 DOMAIN-CONTAINING PROTEIN"/>
    <property type="match status" value="1"/>
</dbReference>
<gene>
    <name evidence="3" type="ORF">FNA67_03345</name>
</gene>